<evidence type="ECO:0000256" key="11">
    <source>
        <dbReference type="ARBA" id="ARBA00023310"/>
    </source>
</evidence>
<keyword evidence="9 14" id="KW-0472">Membrane</keyword>
<dbReference type="EMBL" id="CP043939">
    <property type="protein sequence ID" value="QER67876.1"/>
    <property type="molecule type" value="Genomic_DNA"/>
</dbReference>
<dbReference type="Gene3D" id="2.60.15.10">
    <property type="entry name" value="F0F1 ATP synthase delta/epsilon subunit, N-terminal"/>
    <property type="match status" value="1"/>
</dbReference>
<dbReference type="Proteomes" id="UP000325295">
    <property type="component" value="Chromosome"/>
</dbReference>
<evidence type="ECO:0000256" key="15">
    <source>
        <dbReference type="RuleBase" id="RU003656"/>
    </source>
</evidence>
<evidence type="ECO:0000256" key="6">
    <source>
        <dbReference type="ARBA" id="ARBA00022475"/>
    </source>
</evidence>
<dbReference type="KEGG" id="lnn:F0161_08480"/>
<organism evidence="18 19">
    <name type="scientific">Paucilactobacillus nenjiangensis</name>
    <dbReference type="NCBI Taxonomy" id="1296540"/>
    <lineage>
        <taxon>Bacteria</taxon>
        <taxon>Bacillati</taxon>
        <taxon>Bacillota</taxon>
        <taxon>Bacilli</taxon>
        <taxon>Lactobacillales</taxon>
        <taxon>Lactobacillaceae</taxon>
        <taxon>Paucilactobacillus</taxon>
    </lineage>
</organism>
<dbReference type="FunFam" id="1.20.5.440:FF:000001">
    <property type="entry name" value="ATP synthase epsilon chain"/>
    <property type="match status" value="1"/>
</dbReference>
<name>A0A5P1X228_9LACO</name>
<dbReference type="GO" id="GO:0045259">
    <property type="term" value="C:proton-transporting ATP synthase complex"/>
    <property type="evidence" value="ECO:0007669"/>
    <property type="project" value="UniProtKB-KW"/>
</dbReference>
<evidence type="ECO:0000256" key="3">
    <source>
        <dbReference type="ARBA" id="ARBA00005712"/>
    </source>
</evidence>
<accession>A0A5P1X228</accession>
<keyword evidence="7 14" id="KW-0375">Hydrogen ion transport</keyword>
<keyword evidence="10 14" id="KW-0139">CF(1)</keyword>
<dbReference type="PANTHER" id="PTHR13822">
    <property type="entry name" value="ATP SYNTHASE DELTA/EPSILON CHAIN"/>
    <property type="match status" value="1"/>
</dbReference>
<feature type="domain" description="ATP synthase F1 complex delta/epsilon subunit N-terminal" evidence="17">
    <location>
        <begin position="7"/>
        <end position="85"/>
    </location>
</feature>
<evidence type="ECO:0000256" key="13">
    <source>
        <dbReference type="ARBA" id="ARBA00031795"/>
    </source>
</evidence>
<reference evidence="18 19" key="1">
    <citation type="submission" date="2019-09" db="EMBL/GenBank/DDBJ databases">
        <title>Complete Genome Sequence of Lactobacillus nenjiangensis SH-Y15, isolated from sauerkraut.</title>
        <authorList>
            <person name="Yang H."/>
        </authorList>
    </citation>
    <scope>NUCLEOTIDE SEQUENCE [LARGE SCALE GENOMIC DNA]</scope>
    <source>
        <strain evidence="18 19">SH-Y15</strain>
    </source>
</reference>
<dbReference type="AlphaFoldDB" id="A0A5P1X228"/>
<comment type="similarity">
    <text evidence="3 14 15">Belongs to the ATPase epsilon chain family.</text>
</comment>
<dbReference type="InterPro" id="IPR036771">
    <property type="entry name" value="ATPsynth_dsu/esu_N"/>
</dbReference>
<dbReference type="InterPro" id="IPR020546">
    <property type="entry name" value="ATP_synth_F1_dsu/esu_N"/>
</dbReference>
<keyword evidence="11 14" id="KW-0066">ATP synthesis</keyword>
<keyword evidence="8 14" id="KW-0406">Ion transport</keyword>
<dbReference type="GO" id="GO:0005524">
    <property type="term" value="F:ATP binding"/>
    <property type="evidence" value="ECO:0007669"/>
    <property type="project" value="UniProtKB-UniRule"/>
</dbReference>
<dbReference type="GO" id="GO:0046933">
    <property type="term" value="F:proton-transporting ATP synthase activity, rotational mechanism"/>
    <property type="evidence" value="ECO:0007669"/>
    <property type="project" value="UniProtKB-UniRule"/>
</dbReference>
<evidence type="ECO:0000259" key="17">
    <source>
        <dbReference type="Pfam" id="PF02823"/>
    </source>
</evidence>
<dbReference type="Gene3D" id="1.20.5.440">
    <property type="entry name" value="ATP synthase delta/epsilon subunit, C-terminal domain"/>
    <property type="match status" value="1"/>
</dbReference>
<evidence type="ECO:0000256" key="14">
    <source>
        <dbReference type="HAMAP-Rule" id="MF_00530"/>
    </source>
</evidence>
<evidence type="ECO:0000256" key="7">
    <source>
        <dbReference type="ARBA" id="ARBA00022781"/>
    </source>
</evidence>
<evidence type="ECO:0000256" key="5">
    <source>
        <dbReference type="ARBA" id="ARBA00022448"/>
    </source>
</evidence>
<evidence type="ECO:0000259" key="16">
    <source>
        <dbReference type="Pfam" id="PF00401"/>
    </source>
</evidence>
<dbReference type="SUPFAM" id="SSF46604">
    <property type="entry name" value="Epsilon subunit of F1F0-ATP synthase C-terminal domain"/>
    <property type="match status" value="1"/>
</dbReference>
<dbReference type="RefSeq" id="WP_137602267.1">
    <property type="nucleotide sequence ID" value="NZ_BJEB01000039.1"/>
</dbReference>
<sequence>MADHTVEVTIVTPDGSVYDRDDATMVIVKTGGGEMGILASHQPFVATLEIDAVRIQTGDKEDQVAVCGGFIEFSGNLATIVADSAETSKEIDIERAQNAKSRAEEHIKHAHEVHDADELSRAEVALKRAVNRLNISGK</sequence>
<dbReference type="InterPro" id="IPR020547">
    <property type="entry name" value="ATP_synth_F1_esu_C"/>
</dbReference>
<proteinExistence type="inferred from homology"/>
<dbReference type="NCBIfam" id="TIGR01216">
    <property type="entry name" value="ATP_synt_epsi"/>
    <property type="match status" value="1"/>
</dbReference>
<evidence type="ECO:0000256" key="1">
    <source>
        <dbReference type="ARBA" id="ARBA00003543"/>
    </source>
</evidence>
<dbReference type="PANTHER" id="PTHR13822:SF10">
    <property type="entry name" value="ATP SYNTHASE EPSILON CHAIN, CHLOROPLASTIC"/>
    <property type="match status" value="1"/>
</dbReference>
<evidence type="ECO:0000256" key="12">
    <source>
        <dbReference type="ARBA" id="ARBA00030215"/>
    </source>
</evidence>
<comment type="subunit">
    <text evidence="14 15">F-type ATPases have 2 components, CF(1) - the catalytic core - and CF(0) - the membrane proton channel. CF(1) has five subunits: alpha(3), beta(3), gamma(1), delta(1), epsilon(1). CF(0) has three main subunits: a, b and c.</text>
</comment>
<comment type="subcellular location">
    <subcellularLocation>
        <location evidence="2 14">Cell membrane</location>
        <topology evidence="2 14">Peripheral membrane protein</topology>
    </subcellularLocation>
</comment>
<dbReference type="Pfam" id="PF02823">
    <property type="entry name" value="ATP-synt_DE_N"/>
    <property type="match status" value="1"/>
</dbReference>
<dbReference type="OrthoDB" id="9804110at2"/>
<evidence type="ECO:0000256" key="9">
    <source>
        <dbReference type="ARBA" id="ARBA00023136"/>
    </source>
</evidence>
<evidence type="ECO:0000313" key="19">
    <source>
        <dbReference type="Proteomes" id="UP000325295"/>
    </source>
</evidence>
<dbReference type="HAMAP" id="MF_00530">
    <property type="entry name" value="ATP_synth_epsil_bac"/>
    <property type="match status" value="1"/>
</dbReference>
<dbReference type="InterPro" id="IPR036794">
    <property type="entry name" value="ATP_F1_dsu/esu_C_sf"/>
</dbReference>
<evidence type="ECO:0000256" key="10">
    <source>
        <dbReference type="ARBA" id="ARBA00023196"/>
    </source>
</evidence>
<feature type="domain" description="ATP synthase epsilon subunit C-terminal" evidence="16">
    <location>
        <begin position="89"/>
        <end position="137"/>
    </location>
</feature>
<evidence type="ECO:0000256" key="4">
    <source>
        <dbReference type="ARBA" id="ARBA00014480"/>
    </source>
</evidence>
<protein>
    <recommendedName>
        <fullName evidence="4 14">ATP synthase epsilon chain</fullName>
    </recommendedName>
    <alternativeName>
        <fullName evidence="13 14">ATP synthase F1 sector epsilon subunit</fullName>
    </alternativeName>
    <alternativeName>
        <fullName evidence="12 14">F-ATPase epsilon subunit</fullName>
    </alternativeName>
</protein>
<evidence type="ECO:0000256" key="2">
    <source>
        <dbReference type="ARBA" id="ARBA00004202"/>
    </source>
</evidence>
<dbReference type="NCBIfam" id="NF001846">
    <property type="entry name" value="PRK00571.1-3"/>
    <property type="match status" value="1"/>
</dbReference>
<keyword evidence="6 14" id="KW-1003">Cell membrane</keyword>
<dbReference type="CDD" id="cd12152">
    <property type="entry name" value="F1-ATPase_delta"/>
    <property type="match status" value="1"/>
</dbReference>
<dbReference type="GO" id="GO:0005886">
    <property type="term" value="C:plasma membrane"/>
    <property type="evidence" value="ECO:0007669"/>
    <property type="project" value="UniProtKB-SubCell"/>
</dbReference>
<comment type="function">
    <text evidence="1 14">Produces ATP from ADP in the presence of a proton gradient across the membrane.</text>
</comment>
<gene>
    <name evidence="14" type="primary">atpC</name>
    <name evidence="18" type="ORF">F0161_08480</name>
</gene>
<keyword evidence="5 14" id="KW-0813">Transport</keyword>
<evidence type="ECO:0000256" key="8">
    <source>
        <dbReference type="ARBA" id="ARBA00023065"/>
    </source>
</evidence>
<evidence type="ECO:0000313" key="18">
    <source>
        <dbReference type="EMBL" id="QER67876.1"/>
    </source>
</evidence>
<keyword evidence="19" id="KW-1185">Reference proteome</keyword>
<dbReference type="Pfam" id="PF00401">
    <property type="entry name" value="ATP-synt_DE"/>
    <property type="match status" value="1"/>
</dbReference>
<dbReference type="InterPro" id="IPR001469">
    <property type="entry name" value="ATP_synth_F1_dsu/esu"/>
</dbReference>
<dbReference type="SUPFAM" id="SSF51344">
    <property type="entry name" value="Epsilon subunit of F1F0-ATP synthase N-terminal domain"/>
    <property type="match status" value="1"/>
</dbReference>